<comment type="caution">
    <text evidence="3">The sequence shown here is derived from an EMBL/GenBank/DDBJ whole genome shotgun (WGS) entry which is preliminary data.</text>
</comment>
<dbReference type="Gene3D" id="3.30.200.20">
    <property type="entry name" value="Phosphorylase Kinase, domain 1"/>
    <property type="match status" value="1"/>
</dbReference>
<evidence type="ECO:0000313" key="3">
    <source>
        <dbReference type="EMBL" id="KAK8900546.1"/>
    </source>
</evidence>
<sequence length="923" mass="105195">NDVSTPQALSTIPSKFILDHKDLVLEKPINSGGCGEVYLGEYKPTQEKVAIKRLFSIEISKKNADLFAREVQIHAIVSHTFLVPFIGFTLTYPFTIVTKYIPNGSLYDALHNLDDSDSNADDDNDSLPINMNKKAIKLTPTDKSRIAYAVASGMNYLHESGIMHRDLKSPNVLLDGNLLPKICDFGLSRTQKLASSLTKAVGTPQWMAPELIHAKAYDESVDVYSYGVVLWEMVTEEVPYDRMDSYQIIYALSMAIDKKAKIEKNQTQKNEKNQHQHSSKSQHQNKNKKGEKIQDDKSEINSNPLLKYFQLPSETPKKLSTLIRDCLSIDPKKRPTFSEIMNRIENGAIFEGTDLSNFSSFLQTYGQKPLSIPYTARKVHTDPRFTNTSISDSSNNFFNYDMYKTNTTASNNNNNNTNDKNNKRRSLTSSQRADVSRNLEQLKNGTPTQVQNALEYFEINQDFLYTEDIPFWDTILFVLIHCQPKLDERVQNLAIKCAKVEGLLQRIRFVRDLSNYVDSKTLDVFLYVVSIIPDVITDSIISKLQILTIRKDSKARIKSLILMCRIYSIIPVFKKEIISFFFAIAERFINVEGGHLVLLQLFQDFIHSNNPDRASIIKLIQQYYTSQIDENIIAAYKTNLAMKKPQLQPLVSIQPLIRHLDINEVISDLALDYLKVFLNPKDSSLELIMSILKAYLKFGNEKASLLLCQITSCTKGEHFIRDPLSMLFLQSKQKKAVSLFRILLLIIKSRQYNRQTYEKDPGILFIKNNQYIPAFITEALCFGDLSTFSGVSWIFLEIHLDHVFVSKMDETGILHLLSQKFKEVKHPIALKLGAAAFAKIAEIKFSSSFTTVVQTLLKTLSMKENMDTLSSSYSDCIKALSVLALHKELKGIFTLYKTTELLKPFQNQSELKDYIMKIENAIL</sequence>
<dbReference type="CDD" id="cd13999">
    <property type="entry name" value="STKc_MAP3K-like"/>
    <property type="match status" value="1"/>
</dbReference>
<dbReference type="PROSITE" id="PS00108">
    <property type="entry name" value="PROTEIN_KINASE_ST"/>
    <property type="match status" value="1"/>
</dbReference>
<feature type="non-terminal residue" evidence="3">
    <location>
        <position position="1"/>
    </location>
</feature>
<evidence type="ECO:0000313" key="4">
    <source>
        <dbReference type="Proteomes" id="UP001470230"/>
    </source>
</evidence>
<feature type="compositionally biased region" description="Basic and acidic residues" evidence="1">
    <location>
        <begin position="264"/>
        <end position="274"/>
    </location>
</feature>
<dbReference type="InterPro" id="IPR000719">
    <property type="entry name" value="Prot_kinase_dom"/>
</dbReference>
<proteinExistence type="predicted"/>
<dbReference type="InterPro" id="IPR008271">
    <property type="entry name" value="Ser/Thr_kinase_AS"/>
</dbReference>
<evidence type="ECO:0000259" key="2">
    <source>
        <dbReference type="PROSITE" id="PS50011"/>
    </source>
</evidence>
<dbReference type="Pfam" id="PF00069">
    <property type="entry name" value="Pkinase"/>
    <property type="match status" value="1"/>
</dbReference>
<gene>
    <name evidence="3" type="ORF">M9Y10_002873</name>
</gene>
<keyword evidence="4" id="KW-1185">Reference proteome</keyword>
<dbReference type="InterPro" id="IPR011009">
    <property type="entry name" value="Kinase-like_dom_sf"/>
</dbReference>
<feature type="domain" description="Protein kinase" evidence="2">
    <location>
        <begin position="23"/>
        <end position="350"/>
    </location>
</feature>
<feature type="region of interest" description="Disordered" evidence="1">
    <location>
        <begin position="264"/>
        <end position="297"/>
    </location>
</feature>
<dbReference type="SUPFAM" id="SSF56112">
    <property type="entry name" value="Protein kinase-like (PK-like)"/>
    <property type="match status" value="1"/>
</dbReference>
<dbReference type="PANTHER" id="PTHR44329:SF214">
    <property type="entry name" value="PROTEIN KINASE DOMAIN-CONTAINING PROTEIN"/>
    <property type="match status" value="1"/>
</dbReference>
<dbReference type="PROSITE" id="PS50011">
    <property type="entry name" value="PROTEIN_KINASE_DOM"/>
    <property type="match status" value="1"/>
</dbReference>
<dbReference type="Gene3D" id="1.10.510.10">
    <property type="entry name" value="Transferase(Phosphotransferase) domain 1"/>
    <property type="match status" value="1"/>
</dbReference>
<feature type="region of interest" description="Disordered" evidence="1">
    <location>
        <begin position="406"/>
        <end position="444"/>
    </location>
</feature>
<name>A0ABR2LBW9_9EUKA</name>
<dbReference type="PANTHER" id="PTHR44329">
    <property type="entry name" value="SERINE/THREONINE-PROTEIN KINASE TNNI3K-RELATED"/>
    <property type="match status" value="1"/>
</dbReference>
<feature type="compositionally biased region" description="Basic residues" evidence="1">
    <location>
        <begin position="275"/>
        <end position="287"/>
    </location>
</feature>
<feature type="compositionally biased region" description="Basic and acidic residues" evidence="1">
    <location>
        <begin position="288"/>
        <end position="297"/>
    </location>
</feature>
<accession>A0ABR2LBW9</accession>
<dbReference type="EMBL" id="JAPFFF010000001">
    <property type="protein sequence ID" value="KAK8900546.1"/>
    <property type="molecule type" value="Genomic_DNA"/>
</dbReference>
<feature type="compositionally biased region" description="Low complexity" evidence="1">
    <location>
        <begin position="406"/>
        <end position="419"/>
    </location>
</feature>
<evidence type="ECO:0000256" key="1">
    <source>
        <dbReference type="SAM" id="MobiDB-lite"/>
    </source>
</evidence>
<protein>
    <recommendedName>
        <fullName evidence="2">Protein kinase domain-containing protein</fullName>
    </recommendedName>
</protein>
<organism evidence="3 4">
    <name type="scientific">Tritrichomonas musculus</name>
    <dbReference type="NCBI Taxonomy" id="1915356"/>
    <lineage>
        <taxon>Eukaryota</taxon>
        <taxon>Metamonada</taxon>
        <taxon>Parabasalia</taxon>
        <taxon>Tritrichomonadida</taxon>
        <taxon>Tritrichomonadidae</taxon>
        <taxon>Tritrichomonas</taxon>
    </lineage>
</organism>
<feature type="compositionally biased region" description="Polar residues" evidence="1">
    <location>
        <begin position="427"/>
        <end position="444"/>
    </location>
</feature>
<dbReference type="InterPro" id="IPR051681">
    <property type="entry name" value="Ser/Thr_Kinases-Pseudokinases"/>
</dbReference>
<dbReference type="Proteomes" id="UP001470230">
    <property type="component" value="Unassembled WGS sequence"/>
</dbReference>
<reference evidence="3 4" key="1">
    <citation type="submission" date="2024-04" db="EMBL/GenBank/DDBJ databases">
        <title>Tritrichomonas musculus Genome.</title>
        <authorList>
            <person name="Alves-Ferreira E."/>
            <person name="Grigg M."/>
            <person name="Lorenzi H."/>
            <person name="Galac M."/>
        </authorList>
    </citation>
    <scope>NUCLEOTIDE SEQUENCE [LARGE SCALE GENOMIC DNA]</scope>
    <source>
        <strain evidence="3 4">EAF2021</strain>
    </source>
</reference>
<dbReference type="SMART" id="SM00220">
    <property type="entry name" value="S_TKc"/>
    <property type="match status" value="1"/>
</dbReference>